<dbReference type="AlphaFoldDB" id="A0A0C3GM78"/>
<dbReference type="OrthoDB" id="3533593at2759"/>
<accession>A0A0C3GM78</accession>
<evidence type="ECO:0000313" key="1">
    <source>
        <dbReference type="EMBL" id="KIM92649.1"/>
    </source>
</evidence>
<dbReference type="InParanoid" id="A0A0C3GM78"/>
<protein>
    <submittedName>
        <fullName evidence="1">Uncharacterized protein</fullName>
    </submittedName>
</protein>
<keyword evidence="2" id="KW-1185">Reference proteome</keyword>
<dbReference type="HOGENOM" id="CLU_1366620_0_0_1"/>
<dbReference type="Proteomes" id="UP000054321">
    <property type="component" value="Unassembled WGS sequence"/>
</dbReference>
<proteinExistence type="predicted"/>
<gene>
    <name evidence="1" type="ORF">OIDMADRAFT_36427</name>
</gene>
<name>A0A0C3GM78_OIDMZ</name>
<reference evidence="2" key="2">
    <citation type="submission" date="2015-01" db="EMBL/GenBank/DDBJ databases">
        <title>Evolutionary Origins and Diversification of the Mycorrhizal Mutualists.</title>
        <authorList>
            <consortium name="DOE Joint Genome Institute"/>
            <consortium name="Mycorrhizal Genomics Consortium"/>
            <person name="Kohler A."/>
            <person name="Kuo A."/>
            <person name="Nagy L.G."/>
            <person name="Floudas D."/>
            <person name="Copeland A."/>
            <person name="Barry K.W."/>
            <person name="Cichocki N."/>
            <person name="Veneault-Fourrey C."/>
            <person name="LaButti K."/>
            <person name="Lindquist E.A."/>
            <person name="Lipzen A."/>
            <person name="Lundell T."/>
            <person name="Morin E."/>
            <person name="Murat C."/>
            <person name="Riley R."/>
            <person name="Ohm R."/>
            <person name="Sun H."/>
            <person name="Tunlid A."/>
            <person name="Henrissat B."/>
            <person name="Grigoriev I.V."/>
            <person name="Hibbett D.S."/>
            <person name="Martin F."/>
        </authorList>
    </citation>
    <scope>NUCLEOTIDE SEQUENCE [LARGE SCALE GENOMIC DNA]</scope>
    <source>
        <strain evidence="2">Zn</strain>
    </source>
</reference>
<reference evidence="1 2" key="1">
    <citation type="submission" date="2014-04" db="EMBL/GenBank/DDBJ databases">
        <authorList>
            <consortium name="DOE Joint Genome Institute"/>
            <person name="Kuo A."/>
            <person name="Martino E."/>
            <person name="Perotto S."/>
            <person name="Kohler A."/>
            <person name="Nagy L.G."/>
            <person name="Floudas D."/>
            <person name="Copeland A."/>
            <person name="Barry K.W."/>
            <person name="Cichocki N."/>
            <person name="Veneault-Fourrey C."/>
            <person name="LaButti K."/>
            <person name="Lindquist E.A."/>
            <person name="Lipzen A."/>
            <person name="Lundell T."/>
            <person name="Morin E."/>
            <person name="Murat C."/>
            <person name="Sun H."/>
            <person name="Tunlid A."/>
            <person name="Henrissat B."/>
            <person name="Grigoriev I.V."/>
            <person name="Hibbett D.S."/>
            <person name="Martin F."/>
            <person name="Nordberg H.P."/>
            <person name="Cantor M.N."/>
            <person name="Hua S.X."/>
        </authorList>
    </citation>
    <scope>NUCLEOTIDE SEQUENCE [LARGE SCALE GENOMIC DNA]</scope>
    <source>
        <strain evidence="1 2">Zn</strain>
    </source>
</reference>
<organism evidence="1 2">
    <name type="scientific">Oidiodendron maius (strain Zn)</name>
    <dbReference type="NCBI Taxonomy" id="913774"/>
    <lineage>
        <taxon>Eukaryota</taxon>
        <taxon>Fungi</taxon>
        <taxon>Dikarya</taxon>
        <taxon>Ascomycota</taxon>
        <taxon>Pezizomycotina</taxon>
        <taxon>Leotiomycetes</taxon>
        <taxon>Leotiomycetes incertae sedis</taxon>
        <taxon>Myxotrichaceae</taxon>
        <taxon>Oidiodendron</taxon>
    </lineage>
</organism>
<dbReference type="EMBL" id="KN832912">
    <property type="protein sequence ID" value="KIM92649.1"/>
    <property type="molecule type" value="Genomic_DNA"/>
</dbReference>
<evidence type="ECO:0000313" key="2">
    <source>
        <dbReference type="Proteomes" id="UP000054321"/>
    </source>
</evidence>
<sequence>MKKMKGKLLHEVEVKAEEEELFEMDDLYFLCTKPPACVLFQRDNSAQTKLEDIDAKIIPVFPLERSITIKGLSVRRRQVPMCPAFRLANYKVQGSTLTTAVLDLKHDPTARGQDSHKKYCSTYVQLSRLRLSDGLHLLQTIDMEDLRFSPDDQLLIEMQRLKAVERETIAAWAFYEPVSGPRRAERALPVRHQRARSTHT</sequence>